<gene>
    <name evidence="2" type="ORF">GCM10010412_075590</name>
</gene>
<proteinExistence type="predicted"/>
<comment type="caution">
    <text evidence="2">The sequence shown here is derived from an EMBL/GenBank/DDBJ whole genome shotgun (WGS) entry which is preliminary data.</text>
</comment>
<evidence type="ECO:0000313" key="3">
    <source>
        <dbReference type="Proteomes" id="UP001501666"/>
    </source>
</evidence>
<keyword evidence="3" id="KW-1185">Reference proteome</keyword>
<reference evidence="2 3" key="1">
    <citation type="journal article" date="2019" name="Int. J. Syst. Evol. Microbiol.">
        <title>The Global Catalogue of Microorganisms (GCM) 10K type strain sequencing project: providing services to taxonomists for standard genome sequencing and annotation.</title>
        <authorList>
            <consortium name="The Broad Institute Genomics Platform"/>
            <consortium name="The Broad Institute Genome Sequencing Center for Infectious Disease"/>
            <person name="Wu L."/>
            <person name="Ma J."/>
        </authorList>
    </citation>
    <scope>NUCLEOTIDE SEQUENCE [LARGE SCALE GENOMIC DNA]</scope>
    <source>
        <strain evidence="2 3">JCM 6835</strain>
    </source>
</reference>
<feature type="region of interest" description="Disordered" evidence="1">
    <location>
        <begin position="102"/>
        <end position="121"/>
    </location>
</feature>
<organism evidence="2 3">
    <name type="scientific">Nonomuraea recticatena</name>
    <dbReference type="NCBI Taxonomy" id="46178"/>
    <lineage>
        <taxon>Bacteria</taxon>
        <taxon>Bacillati</taxon>
        <taxon>Actinomycetota</taxon>
        <taxon>Actinomycetes</taxon>
        <taxon>Streptosporangiales</taxon>
        <taxon>Streptosporangiaceae</taxon>
        <taxon>Nonomuraea</taxon>
    </lineage>
</organism>
<dbReference type="Proteomes" id="UP001501666">
    <property type="component" value="Unassembled WGS sequence"/>
</dbReference>
<accession>A0ABN3SYI7</accession>
<name>A0ABN3SYI7_9ACTN</name>
<protein>
    <submittedName>
        <fullName evidence="2">Uncharacterized protein</fullName>
    </submittedName>
</protein>
<dbReference type="EMBL" id="BAAATE010000028">
    <property type="protein sequence ID" value="GAA2687495.1"/>
    <property type="molecule type" value="Genomic_DNA"/>
</dbReference>
<evidence type="ECO:0000313" key="2">
    <source>
        <dbReference type="EMBL" id="GAA2687495.1"/>
    </source>
</evidence>
<sequence length="133" mass="14058">MRPLDRVAEDRDEPRPWNGLAHAALGVQVVEVEGGGLAEKGAFGRVVEQRLVVGSAPDVLAVGLGVSGAAVGGRRPVGEEELGLLDPRQVKCGMLAERGVQGSGAGLRGADHQEVRQRHRPRPSYSLSFVIHV</sequence>
<evidence type="ECO:0000256" key="1">
    <source>
        <dbReference type="SAM" id="MobiDB-lite"/>
    </source>
</evidence>